<evidence type="ECO:0000313" key="4">
    <source>
        <dbReference type="Proteomes" id="UP000663845"/>
    </source>
</evidence>
<protein>
    <recommendedName>
        <fullName evidence="5">DUF4806 domain-containing protein</fullName>
    </recommendedName>
</protein>
<evidence type="ECO:0000313" key="2">
    <source>
        <dbReference type="EMBL" id="CAF1198916.1"/>
    </source>
</evidence>
<feature type="compositionally biased region" description="Polar residues" evidence="1">
    <location>
        <begin position="1"/>
        <end position="12"/>
    </location>
</feature>
<evidence type="ECO:0000313" key="3">
    <source>
        <dbReference type="EMBL" id="CAF3516378.1"/>
    </source>
</evidence>
<feature type="region of interest" description="Disordered" evidence="1">
    <location>
        <begin position="1"/>
        <end position="43"/>
    </location>
</feature>
<dbReference type="EMBL" id="CAJNOG010000362">
    <property type="protein sequence ID" value="CAF1198916.1"/>
    <property type="molecule type" value="Genomic_DNA"/>
</dbReference>
<reference evidence="2" key="1">
    <citation type="submission" date="2021-02" db="EMBL/GenBank/DDBJ databases">
        <authorList>
            <person name="Nowell W R."/>
        </authorList>
    </citation>
    <scope>NUCLEOTIDE SEQUENCE</scope>
</reference>
<dbReference type="EMBL" id="CAJOAZ010000069">
    <property type="protein sequence ID" value="CAF3516378.1"/>
    <property type="molecule type" value="Genomic_DNA"/>
</dbReference>
<dbReference type="AlphaFoldDB" id="A0A814W8Z0"/>
<name>A0A814W8Z0_9BILA</name>
<sequence length="274" mass="31788">MSYYDTNLVTSGRTRKVPRGMSNTQPAFADNLSDSELDENEPDENYPILHDVSLQSQQQRRTFVHQHNNKYTGTYYTPQVKRKRPQEQPTHSSTESLKDQINMVQDLLKEVNRKLDLINTKEELVEKKLEHVQKRLGGLTREINKNPTLSEPPKERPIVEYNNENLLSGAIELTPGDFMKRLINKLFNETEIMNGDHEKDNERTMKIKEAIQSYFFQDDENRLHGFWTGQGKIIRGNQKRGRAFRNKQSKSNEPQAQTNTTTTAAIAADHFNKN</sequence>
<proteinExistence type="predicted"/>
<gene>
    <name evidence="2" type="ORF">JYZ213_LOCUS26789</name>
    <name evidence="3" type="ORF">OXD698_LOCUS2173</name>
</gene>
<comment type="caution">
    <text evidence="2">The sequence shown here is derived from an EMBL/GenBank/DDBJ whole genome shotgun (WGS) entry which is preliminary data.</text>
</comment>
<feature type="compositionally biased region" description="Acidic residues" evidence="1">
    <location>
        <begin position="33"/>
        <end position="43"/>
    </location>
</feature>
<evidence type="ECO:0000256" key="1">
    <source>
        <dbReference type="SAM" id="MobiDB-lite"/>
    </source>
</evidence>
<accession>A0A814W8Z0</accession>
<organism evidence="2 4">
    <name type="scientific">Adineta steineri</name>
    <dbReference type="NCBI Taxonomy" id="433720"/>
    <lineage>
        <taxon>Eukaryota</taxon>
        <taxon>Metazoa</taxon>
        <taxon>Spiralia</taxon>
        <taxon>Gnathifera</taxon>
        <taxon>Rotifera</taxon>
        <taxon>Eurotatoria</taxon>
        <taxon>Bdelloidea</taxon>
        <taxon>Adinetida</taxon>
        <taxon>Adinetidae</taxon>
        <taxon>Adineta</taxon>
    </lineage>
</organism>
<feature type="region of interest" description="Disordered" evidence="1">
    <location>
        <begin position="77"/>
        <end position="97"/>
    </location>
</feature>
<dbReference type="Proteomes" id="UP000663844">
    <property type="component" value="Unassembled WGS sequence"/>
</dbReference>
<dbReference type="Proteomes" id="UP000663845">
    <property type="component" value="Unassembled WGS sequence"/>
</dbReference>
<evidence type="ECO:0008006" key="5">
    <source>
        <dbReference type="Google" id="ProtNLM"/>
    </source>
</evidence>